<dbReference type="HOGENOM" id="CLU_3257196_0_0_5"/>
<sequence>MVMPPAPGWRGEDIRRGFLYEQVEMLRKSQRAGCAISKEQPD</sequence>
<reference evidence="1 2" key="1">
    <citation type="submission" date="2010-04" db="EMBL/GenBank/DDBJ databases">
        <authorList>
            <person name="Qin X."/>
            <person name="Bachman B."/>
            <person name="Battles P."/>
            <person name="Bell A."/>
            <person name="Bess C."/>
            <person name="Bickham C."/>
            <person name="Chaboub L."/>
            <person name="Chen D."/>
            <person name="Coyle M."/>
            <person name="Deiros D.R."/>
            <person name="Dinh H."/>
            <person name="Forbes L."/>
            <person name="Fowler G."/>
            <person name="Francisco L."/>
            <person name="Fu Q."/>
            <person name="Gubbala S."/>
            <person name="Hale W."/>
            <person name="Han Y."/>
            <person name="Hemphill L."/>
            <person name="Highlander S.K."/>
            <person name="Hirani K."/>
            <person name="Hogues M."/>
            <person name="Jackson L."/>
            <person name="Jakkamsetti A."/>
            <person name="Javaid M."/>
            <person name="Jiang H."/>
            <person name="Korchina V."/>
            <person name="Kovar C."/>
            <person name="Lara F."/>
            <person name="Lee S."/>
            <person name="Mata R."/>
            <person name="Mathew T."/>
            <person name="Moen C."/>
            <person name="Morales K."/>
            <person name="Munidasa M."/>
            <person name="Nazareth L."/>
            <person name="Ngo R."/>
            <person name="Nguyen L."/>
            <person name="Okwuonu G."/>
            <person name="Ongeri F."/>
            <person name="Patil S."/>
            <person name="Petrosino J."/>
            <person name="Pham C."/>
            <person name="Pham P."/>
            <person name="Pu L.-L."/>
            <person name="Puazo M."/>
            <person name="Raj R."/>
            <person name="Reid J."/>
            <person name="Rouhana J."/>
            <person name="Saada N."/>
            <person name="Shang Y."/>
            <person name="Simmons D."/>
            <person name="Thornton R."/>
            <person name="Warren J."/>
            <person name="Weissenberger G."/>
            <person name="Zhang J."/>
            <person name="Zhang L."/>
            <person name="Zhou C."/>
            <person name="Zhu D."/>
            <person name="Muzny D."/>
            <person name="Worley K."/>
            <person name="Gibbs R."/>
        </authorList>
    </citation>
    <scope>NUCLEOTIDE SEQUENCE [LARGE SCALE GENOMIC DNA]</scope>
    <source>
        <strain evidence="1 2">ATCC 49957</strain>
    </source>
</reference>
<name>D5RTH6_9PROT</name>
<comment type="caution">
    <text evidence="1">The sequence shown here is derived from an EMBL/GenBank/DDBJ whole genome shotgun (WGS) entry which is preliminary data.</text>
</comment>
<organism evidence="1 2">
    <name type="scientific">Pseudoroseomonas cervicalis ATCC 49957</name>
    <dbReference type="NCBI Taxonomy" id="525371"/>
    <lineage>
        <taxon>Bacteria</taxon>
        <taxon>Pseudomonadati</taxon>
        <taxon>Pseudomonadota</taxon>
        <taxon>Alphaproteobacteria</taxon>
        <taxon>Acetobacterales</taxon>
        <taxon>Roseomonadaceae</taxon>
        <taxon>Roseomonas</taxon>
    </lineage>
</organism>
<keyword evidence="2" id="KW-1185">Reference proteome</keyword>
<proteinExistence type="predicted"/>
<evidence type="ECO:0000313" key="1">
    <source>
        <dbReference type="EMBL" id="EFH09407.1"/>
    </source>
</evidence>
<protein>
    <submittedName>
        <fullName evidence="1">Uncharacterized protein</fullName>
    </submittedName>
</protein>
<gene>
    <name evidence="1" type="ORF">HMPREF0731_4388</name>
</gene>
<evidence type="ECO:0000313" key="2">
    <source>
        <dbReference type="Proteomes" id="UP000005324"/>
    </source>
</evidence>
<dbReference type="Proteomes" id="UP000005324">
    <property type="component" value="Unassembled WGS sequence"/>
</dbReference>
<dbReference type="EMBL" id="ADVL01000791">
    <property type="protein sequence ID" value="EFH09407.1"/>
    <property type="molecule type" value="Genomic_DNA"/>
</dbReference>
<dbReference type="AlphaFoldDB" id="D5RTH6"/>
<accession>D5RTH6</accession>